<name>A0A3B4XNM4_SERLL</name>
<dbReference type="Ensembl" id="ENSSLDT00000018692.1">
    <property type="protein sequence ID" value="ENSSLDP00000018076.1"/>
    <property type="gene ID" value="ENSSLDG00000014233.1"/>
</dbReference>
<protein>
    <recommendedName>
        <fullName evidence="1">CARD domain-containing protein</fullName>
    </recommendedName>
</protein>
<feature type="domain" description="CARD" evidence="1">
    <location>
        <begin position="1"/>
        <end position="51"/>
    </location>
</feature>
<organism evidence="2 3">
    <name type="scientific">Seriola lalandi dorsalis</name>
    <dbReference type="NCBI Taxonomy" id="1841481"/>
    <lineage>
        <taxon>Eukaryota</taxon>
        <taxon>Metazoa</taxon>
        <taxon>Chordata</taxon>
        <taxon>Craniata</taxon>
        <taxon>Vertebrata</taxon>
        <taxon>Euteleostomi</taxon>
        <taxon>Actinopterygii</taxon>
        <taxon>Neopterygii</taxon>
        <taxon>Teleostei</taxon>
        <taxon>Neoteleostei</taxon>
        <taxon>Acanthomorphata</taxon>
        <taxon>Carangaria</taxon>
        <taxon>Carangiformes</taxon>
        <taxon>Carangidae</taxon>
        <taxon>Seriola</taxon>
    </lineage>
</organism>
<dbReference type="InterPro" id="IPR011029">
    <property type="entry name" value="DEATH-like_dom_sf"/>
</dbReference>
<dbReference type="GeneTree" id="ENSGT01030000235613"/>
<proteinExistence type="predicted"/>
<dbReference type="Pfam" id="PF00619">
    <property type="entry name" value="CARD"/>
    <property type="match status" value="1"/>
</dbReference>
<dbReference type="PROSITE" id="PS50209">
    <property type="entry name" value="CARD"/>
    <property type="match status" value="1"/>
</dbReference>
<dbReference type="InterPro" id="IPR001315">
    <property type="entry name" value="CARD"/>
</dbReference>
<evidence type="ECO:0000313" key="2">
    <source>
        <dbReference type="Ensembl" id="ENSSLDP00000018076.1"/>
    </source>
</evidence>
<dbReference type="Gene3D" id="1.10.533.10">
    <property type="entry name" value="Death Domain, Fas"/>
    <property type="match status" value="1"/>
</dbReference>
<sequence length="51" mass="5628">TDKVRRNSNTRADKARVVIDTVLRKGPKASAALIAALCEEDQCLSTKLRLM</sequence>
<evidence type="ECO:0000313" key="3">
    <source>
        <dbReference type="Proteomes" id="UP000261360"/>
    </source>
</evidence>
<accession>A0A3B4XNM4</accession>
<dbReference type="SUPFAM" id="SSF47986">
    <property type="entry name" value="DEATH domain"/>
    <property type="match status" value="1"/>
</dbReference>
<reference evidence="2" key="2">
    <citation type="submission" date="2025-09" db="UniProtKB">
        <authorList>
            <consortium name="Ensembl"/>
        </authorList>
    </citation>
    <scope>IDENTIFICATION</scope>
</reference>
<dbReference type="Proteomes" id="UP000261360">
    <property type="component" value="Unplaced"/>
</dbReference>
<dbReference type="GO" id="GO:0042981">
    <property type="term" value="P:regulation of apoptotic process"/>
    <property type="evidence" value="ECO:0007669"/>
    <property type="project" value="InterPro"/>
</dbReference>
<keyword evidence="3" id="KW-1185">Reference proteome</keyword>
<dbReference type="AlphaFoldDB" id="A0A3B4XNM4"/>
<evidence type="ECO:0000259" key="1">
    <source>
        <dbReference type="PROSITE" id="PS50209"/>
    </source>
</evidence>
<reference evidence="2" key="1">
    <citation type="submission" date="2025-08" db="UniProtKB">
        <authorList>
            <consortium name="Ensembl"/>
        </authorList>
    </citation>
    <scope>IDENTIFICATION</scope>
</reference>